<organism evidence="2 3">
    <name type="scientific">Musa troglodytarum</name>
    <name type="common">fe'i banana</name>
    <dbReference type="NCBI Taxonomy" id="320322"/>
    <lineage>
        <taxon>Eukaryota</taxon>
        <taxon>Viridiplantae</taxon>
        <taxon>Streptophyta</taxon>
        <taxon>Embryophyta</taxon>
        <taxon>Tracheophyta</taxon>
        <taxon>Spermatophyta</taxon>
        <taxon>Magnoliopsida</taxon>
        <taxon>Liliopsida</taxon>
        <taxon>Zingiberales</taxon>
        <taxon>Musaceae</taxon>
        <taxon>Musa</taxon>
    </lineage>
</organism>
<protein>
    <submittedName>
        <fullName evidence="2">Uncharacterized protein</fullName>
    </submittedName>
</protein>
<feature type="transmembrane region" description="Helical" evidence="1">
    <location>
        <begin position="6"/>
        <end position="33"/>
    </location>
</feature>
<sequence>MAIFFLLIYIFIIHLICLPPFLPSSAFFVGLLLDSTTPLPFSADCFLLSSSSLVDRLPPPIEEQGHGVCCKLV</sequence>
<name>A0A9E7FCG6_9LILI</name>
<keyword evidence="1" id="KW-0812">Transmembrane</keyword>
<reference evidence="2" key="1">
    <citation type="submission" date="2022-05" db="EMBL/GenBank/DDBJ databases">
        <title>The Musa troglodytarum L. genome provides insights into the mechanism of non-climacteric behaviour and enrichment of carotenoids.</title>
        <authorList>
            <person name="Wang J."/>
        </authorList>
    </citation>
    <scope>NUCLEOTIDE SEQUENCE</scope>
    <source>
        <tissue evidence="2">Leaf</tissue>
    </source>
</reference>
<proteinExistence type="predicted"/>
<dbReference type="Proteomes" id="UP001055439">
    <property type="component" value="Chromosome 3"/>
</dbReference>
<evidence type="ECO:0000256" key="1">
    <source>
        <dbReference type="SAM" id="Phobius"/>
    </source>
</evidence>
<gene>
    <name evidence="2" type="ORF">MUK42_32714</name>
</gene>
<evidence type="ECO:0000313" key="3">
    <source>
        <dbReference type="Proteomes" id="UP001055439"/>
    </source>
</evidence>
<dbReference type="AlphaFoldDB" id="A0A9E7FCG6"/>
<evidence type="ECO:0000313" key="2">
    <source>
        <dbReference type="EMBL" id="URD94075.1"/>
    </source>
</evidence>
<keyword evidence="1" id="KW-1133">Transmembrane helix</keyword>
<keyword evidence="3" id="KW-1185">Reference proteome</keyword>
<keyword evidence="1" id="KW-0472">Membrane</keyword>
<dbReference type="EMBL" id="CP097505">
    <property type="protein sequence ID" value="URD94075.1"/>
    <property type="molecule type" value="Genomic_DNA"/>
</dbReference>
<accession>A0A9E7FCG6</accession>